<sequence>MAVDLTERVQEIAAAHDIPESEVLQQALERGVEDLWQELVLARYLNEEIPRGEAVDLVGVDRIKRAERGAAAVEEDVRWGLNESEIHD</sequence>
<organism evidence="1 2">
    <name type="scientific">Halospeciosus flavus</name>
    <dbReference type="NCBI Taxonomy" id="3032283"/>
    <lineage>
        <taxon>Archaea</taxon>
        <taxon>Methanobacteriati</taxon>
        <taxon>Methanobacteriota</taxon>
        <taxon>Stenosarchaea group</taxon>
        <taxon>Halobacteria</taxon>
        <taxon>Halobacteriales</taxon>
        <taxon>Halobacteriaceae</taxon>
        <taxon>Halospeciosus</taxon>
    </lineage>
</organism>
<accession>A0ABD5Z6I6</accession>
<protein>
    <recommendedName>
        <fullName evidence="3">Ribbon-helix-helix protein, copG family</fullName>
    </recommendedName>
</protein>
<comment type="caution">
    <text evidence="1">The sequence shown here is derived from an EMBL/GenBank/DDBJ whole genome shotgun (WGS) entry which is preliminary data.</text>
</comment>
<reference evidence="1 2" key="1">
    <citation type="journal article" date="2019" name="Int. J. Syst. Evol. Microbiol.">
        <title>The Global Catalogue of Microorganisms (GCM) 10K type strain sequencing project: providing services to taxonomists for standard genome sequencing and annotation.</title>
        <authorList>
            <consortium name="The Broad Institute Genomics Platform"/>
            <consortium name="The Broad Institute Genome Sequencing Center for Infectious Disease"/>
            <person name="Wu L."/>
            <person name="Ma J."/>
        </authorList>
    </citation>
    <scope>NUCLEOTIDE SEQUENCE [LARGE SCALE GENOMIC DNA]</scope>
    <source>
        <strain evidence="1 2">XZGYJ-43</strain>
    </source>
</reference>
<evidence type="ECO:0000313" key="2">
    <source>
        <dbReference type="Proteomes" id="UP001596447"/>
    </source>
</evidence>
<dbReference type="EMBL" id="JBHTAR010000011">
    <property type="protein sequence ID" value="MFC7200773.1"/>
    <property type="molecule type" value="Genomic_DNA"/>
</dbReference>
<dbReference type="AlphaFoldDB" id="A0ABD5Z6I6"/>
<keyword evidence="2" id="KW-1185">Reference proteome</keyword>
<proteinExistence type="predicted"/>
<evidence type="ECO:0008006" key="3">
    <source>
        <dbReference type="Google" id="ProtNLM"/>
    </source>
</evidence>
<evidence type="ECO:0000313" key="1">
    <source>
        <dbReference type="EMBL" id="MFC7200773.1"/>
    </source>
</evidence>
<name>A0ABD5Z6I6_9EURY</name>
<dbReference type="Proteomes" id="UP001596447">
    <property type="component" value="Unassembled WGS sequence"/>
</dbReference>
<dbReference type="RefSeq" id="WP_279527537.1">
    <property type="nucleotide sequence ID" value="NZ_CP122312.1"/>
</dbReference>
<gene>
    <name evidence="1" type="ORF">ACFQJ9_15370</name>
</gene>